<dbReference type="AlphaFoldDB" id="A0A1V5ZN80"/>
<reference evidence="1" key="1">
    <citation type="submission" date="2017-02" db="EMBL/GenBank/DDBJ databases">
        <title>Delving into the versatile metabolic prowess of the omnipresent phylum Bacteroidetes.</title>
        <authorList>
            <person name="Nobu M.K."/>
            <person name="Mei R."/>
            <person name="Narihiro T."/>
            <person name="Kuroda K."/>
            <person name="Liu W.-T."/>
        </authorList>
    </citation>
    <scope>NUCLEOTIDE SEQUENCE</scope>
    <source>
        <strain evidence="1">ADurb.Bin160</strain>
    </source>
</reference>
<accession>A0A1V5ZN80</accession>
<gene>
    <name evidence="1" type="ORF">BWY04_00638</name>
</gene>
<name>A0A1V5ZN80_9BACT</name>
<organism evidence="1">
    <name type="scientific">candidate division CPR1 bacterium ADurb.Bin160</name>
    <dbReference type="NCBI Taxonomy" id="1852826"/>
    <lineage>
        <taxon>Bacteria</taxon>
        <taxon>candidate division CPR1</taxon>
    </lineage>
</organism>
<dbReference type="EMBL" id="MWDB01000011">
    <property type="protein sequence ID" value="OQB41750.1"/>
    <property type="molecule type" value="Genomic_DNA"/>
</dbReference>
<proteinExistence type="predicted"/>
<evidence type="ECO:0000313" key="1">
    <source>
        <dbReference type="EMBL" id="OQB41750.1"/>
    </source>
</evidence>
<sequence length="64" mass="7374">MNASFADSKELKELKRMVNKIDLSTYLTDPNASKKHEKFTKLYDKYKKSKQGDVKDGNGNFVVM</sequence>
<protein>
    <submittedName>
        <fullName evidence="1">Uncharacterized protein</fullName>
    </submittedName>
</protein>
<dbReference type="Proteomes" id="UP000485621">
    <property type="component" value="Unassembled WGS sequence"/>
</dbReference>
<comment type="caution">
    <text evidence="1">The sequence shown here is derived from an EMBL/GenBank/DDBJ whole genome shotgun (WGS) entry which is preliminary data.</text>
</comment>